<protein>
    <submittedName>
        <fullName evidence="1">Uncharacterized protein</fullName>
    </submittedName>
</protein>
<comment type="caution">
    <text evidence="1">The sequence shown here is derived from an EMBL/GenBank/DDBJ whole genome shotgun (WGS) entry which is preliminary data.</text>
</comment>
<name>A0A016V1P2_9BILA</name>
<evidence type="ECO:0000313" key="2">
    <source>
        <dbReference type="Proteomes" id="UP000024635"/>
    </source>
</evidence>
<dbReference type="EMBL" id="JARK01001355">
    <property type="protein sequence ID" value="EYC21549.1"/>
    <property type="molecule type" value="Genomic_DNA"/>
</dbReference>
<organism evidence="1 2">
    <name type="scientific">Ancylostoma ceylanicum</name>
    <dbReference type="NCBI Taxonomy" id="53326"/>
    <lineage>
        <taxon>Eukaryota</taxon>
        <taxon>Metazoa</taxon>
        <taxon>Ecdysozoa</taxon>
        <taxon>Nematoda</taxon>
        <taxon>Chromadorea</taxon>
        <taxon>Rhabditida</taxon>
        <taxon>Rhabditina</taxon>
        <taxon>Rhabditomorpha</taxon>
        <taxon>Strongyloidea</taxon>
        <taxon>Ancylostomatidae</taxon>
        <taxon>Ancylostomatinae</taxon>
        <taxon>Ancylostoma</taxon>
    </lineage>
</organism>
<gene>
    <name evidence="1" type="primary">Acey_s0019.g3890</name>
    <name evidence="1" type="ORF">Y032_0019g3890</name>
</gene>
<dbReference type="AlphaFoldDB" id="A0A016V1P2"/>
<evidence type="ECO:0000313" key="1">
    <source>
        <dbReference type="EMBL" id="EYC21549.1"/>
    </source>
</evidence>
<reference evidence="2" key="1">
    <citation type="journal article" date="2015" name="Nat. Genet.">
        <title>The genome and transcriptome of the zoonotic hookworm Ancylostoma ceylanicum identify infection-specific gene families.</title>
        <authorList>
            <person name="Schwarz E.M."/>
            <person name="Hu Y."/>
            <person name="Antoshechkin I."/>
            <person name="Miller M.M."/>
            <person name="Sternberg P.W."/>
            <person name="Aroian R.V."/>
        </authorList>
    </citation>
    <scope>NUCLEOTIDE SEQUENCE</scope>
    <source>
        <strain evidence="2">HY135</strain>
    </source>
</reference>
<accession>A0A016V1P2</accession>
<sequence length="95" mass="10242">MMKKSVPDKLQNEFCGGGDDATTTVAAAAAATDLQSLTDPAVTKCLWGVMDCWLAPTAATDPFPPSNALLPIRYSTPRNLRVFRSLLVVFSDQRP</sequence>
<dbReference type="Proteomes" id="UP000024635">
    <property type="component" value="Unassembled WGS sequence"/>
</dbReference>
<proteinExistence type="predicted"/>
<keyword evidence="2" id="KW-1185">Reference proteome</keyword>